<feature type="binding site" evidence="15">
    <location>
        <begin position="221"/>
        <end position="224"/>
    </location>
    <ligand>
        <name>substrate</name>
    </ligand>
</feature>
<evidence type="ECO:0000256" key="6">
    <source>
        <dbReference type="ARBA" id="ARBA00022670"/>
    </source>
</evidence>
<protein>
    <recommendedName>
        <fullName evidence="5">Isoaspartyl peptidase/L-asparaginase</fullName>
        <ecNumber evidence="3">3.4.19.5</ecNumber>
        <ecNumber evidence="4">3.5.1.1</ecNumber>
    </recommendedName>
    <alternativeName>
        <fullName evidence="9">Asparaginase-like protein 1</fullName>
    </alternativeName>
    <alternativeName>
        <fullName evidence="12">Beta-aspartyl-peptidase</fullName>
    </alternativeName>
    <alternativeName>
        <fullName evidence="10">Isoaspartyl dipeptidase</fullName>
    </alternativeName>
    <alternativeName>
        <fullName evidence="11">L-asparagine amidohydrolase</fullName>
    </alternativeName>
</protein>
<evidence type="ECO:0000256" key="1">
    <source>
        <dbReference type="ARBA" id="ARBA00000306"/>
    </source>
</evidence>
<dbReference type="AlphaFoldDB" id="A0A7J6B6E3"/>
<dbReference type="GO" id="GO:0033345">
    <property type="term" value="P:L-asparagine catabolic process via L-aspartate"/>
    <property type="evidence" value="ECO:0007669"/>
    <property type="project" value="TreeGrafter"/>
</dbReference>
<keyword evidence="6" id="KW-0645">Protease</keyword>
<reference evidence="17 18" key="1">
    <citation type="submission" date="2020-02" db="EMBL/GenBank/DDBJ databases">
        <title>A chromosome-scale genome assembly of the black bullhead catfish (Ameiurus melas).</title>
        <authorList>
            <person name="Wen M."/>
            <person name="Zham M."/>
            <person name="Cabau C."/>
            <person name="Klopp C."/>
            <person name="Donnadieu C."/>
            <person name="Roques C."/>
            <person name="Bouchez O."/>
            <person name="Lampietro C."/>
            <person name="Jouanno E."/>
            <person name="Herpin A."/>
            <person name="Louis A."/>
            <person name="Berthelot C."/>
            <person name="Parey E."/>
            <person name="Roest-Crollius H."/>
            <person name="Braasch I."/>
            <person name="Postlethwait J."/>
            <person name="Robinson-Rechavi M."/>
            <person name="Echchiki A."/>
            <person name="Begum T."/>
            <person name="Montfort J."/>
            <person name="Schartl M."/>
            <person name="Bobe J."/>
            <person name="Guiguen Y."/>
        </authorList>
    </citation>
    <scope>NUCLEOTIDE SEQUENCE [LARGE SCALE GENOMIC DNA]</scope>
    <source>
        <strain evidence="17">M_S1</strain>
        <tissue evidence="17">Blood</tissue>
    </source>
</reference>
<proteinExistence type="inferred from homology"/>
<dbReference type="EC" id="3.5.1.1" evidence="4"/>
<evidence type="ECO:0000256" key="3">
    <source>
        <dbReference type="ARBA" id="ARBA00012879"/>
    </source>
</evidence>
<keyword evidence="8" id="KW-0068">Autocatalytic cleavage</keyword>
<evidence type="ECO:0000256" key="14">
    <source>
        <dbReference type="PIRSR" id="PIRSR600246-1"/>
    </source>
</evidence>
<evidence type="ECO:0000256" key="4">
    <source>
        <dbReference type="ARBA" id="ARBA00012920"/>
    </source>
</evidence>
<evidence type="ECO:0000256" key="8">
    <source>
        <dbReference type="ARBA" id="ARBA00022813"/>
    </source>
</evidence>
<feature type="binding site" evidence="15">
    <location>
        <begin position="198"/>
        <end position="201"/>
    </location>
    <ligand>
        <name>substrate</name>
    </ligand>
</feature>
<dbReference type="InterPro" id="IPR029055">
    <property type="entry name" value="Ntn_hydrolases_N"/>
</dbReference>
<dbReference type="FunFam" id="3.60.20.30:FF:000001">
    <property type="entry name" value="Isoaspartyl peptidase/L-asparaginase"/>
    <property type="match status" value="1"/>
</dbReference>
<feature type="active site" description="Nucleophile" evidence="14">
    <location>
        <position position="170"/>
    </location>
</feature>
<dbReference type="GO" id="GO:0006508">
    <property type="term" value="P:proteolysis"/>
    <property type="evidence" value="ECO:0007669"/>
    <property type="project" value="UniProtKB-KW"/>
</dbReference>
<evidence type="ECO:0000256" key="13">
    <source>
        <dbReference type="ARBA" id="ARBA00049366"/>
    </source>
</evidence>
<comment type="similarity">
    <text evidence="2">Belongs to the Ntn-hydrolase family.</text>
</comment>
<dbReference type="GO" id="GO:0008798">
    <property type="term" value="F:beta-aspartyl-peptidase activity"/>
    <property type="evidence" value="ECO:0007669"/>
    <property type="project" value="UniProtKB-EC"/>
</dbReference>
<accession>A0A7J6B6E3</accession>
<dbReference type="InterPro" id="IPR000246">
    <property type="entry name" value="Peptidase_T2"/>
</dbReference>
<evidence type="ECO:0000256" key="16">
    <source>
        <dbReference type="PIRSR" id="PIRSR600246-3"/>
    </source>
</evidence>
<dbReference type="EC" id="3.4.19.5" evidence="3"/>
<dbReference type="PANTHER" id="PTHR10188">
    <property type="entry name" value="L-ASPARAGINASE"/>
    <property type="match status" value="1"/>
</dbReference>
<name>A0A7J6B6E3_AMEME</name>
<evidence type="ECO:0000313" key="17">
    <source>
        <dbReference type="EMBL" id="KAF4090570.1"/>
    </source>
</evidence>
<dbReference type="EMBL" id="JAAGNN010000004">
    <property type="protein sequence ID" value="KAF4090570.1"/>
    <property type="molecule type" value="Genomic_DNA"/>
</dbReference>
<comment type="catalytic activity">
    <reaction evidence="1">
        <text>Cleavage of a beta-linked Asp residue from the N-terminus of a polypeptide.</text>
        <dbReference type="EC" id="3.4.19.5"/>
    </reaction>
</comment>
<keyword evidence="18" id="KW-1185">Reference proteome</keyword>
<dbReference type="InterPro" id="IPR033844">
    <property type="entry name" value="ASRGL1_meta"/>
</dbReference>
<organism evidence="17 18">
    <name type="scientific">Ameiurus melas</name>
    <name type="common">Black bullhead</name>
    <name type="synonym">Silurus melas</name>
    <dbReference type="NCBI Taxonomy" id="219545"/>
    <lineage>
        <taxon>Eukaryota</taxon>
        <taxon>Metazoa</taxon>
        <taxon>Chordata</taxon>
        <taxon>Craniata</taxon>
        <taxon>Vertebrata</taxon>
        <taxon>Euteleostomi</taxon>
        <taxon>Actinopterygii</taxon>
        <taxon>Neopterygii</taxon>
        <taxon>Teleostei</taxon>
        <taxon>Ostariophysi</taxon>
        <taxon>Siluriformes</taxon>
        <taxon>Ictaluridae</taxon>
        <taxon>Ameiurus</taxon>
    </lineage>
</organism>
<comment type="catalytic activity">
    <reaction evidence="13">
        <text>L-asparagine + H2O = L-aspartate + NH4(+)</text>
        <dbReference type="Rhea" id="RHEA:21016"/>
        <dbReference type="ChEBI" id="CHEBI:15377"/>
        <dbReference type="ChEBI" id="CHEBI:28938"/>
        <dbReference type="ChEBI" id="CHEBI:29991"/>
        <dbReference type="ChEBI" id="CHEBI:58048"/>
        <dbReference type="EC" id="3.5.1.1"/>
    </reaction>
</comment>
<sequence>MMKAVLVVHGGAWAIPDVLAEASVAGVKAAAWAGGIILKRGGSALDAVEVAVRVMEDNPLFDAGHGSVLNTDGEVELDAIIMEGKTLGTGAVSSVRNISNPVSLARAVMEKTEHVMLTGRGANLFAESIGVPTVPTQALVTEEERKEWQHYKEYTVGVNELFNSQCIHDTVGAVALDAFGNVACATSTGGIRNKMVGRVGDSPCIGSGGYADNRSGAVSCTGHGESILKVTLARLILFHMEQGKSACEATECSLQYMAERVHGAGGAIVVSPTGDWSAMFTTERMAWASFTAERLHYGLNPKEKFEETLN</sequence>
<dbReference type="PANTHER" id="PTHR10188:SF35">
    <property type="entry name" value="ISOASPARTYL PEPTIDASE_L-ASPARAGINASE"/>
    <property type="match status" value="1"/>
</dbReference>
<dbReference type="GO" id="GO:0005737">
    <property type="term" value="C:cytoplasm"/>
    <property type="evidence" value="ECO:0007669"/>
    <property type="project" value="TreeGrafter"/>
</dbReference>
<keyword evidence="7" id="KW-0378">Hydrolase</keyword>
<gene>
    <name evidence="17" type="ORF">AMELA_G00053630</name>
</gene>
<dbReference type="Gene3D" id="3.60.20.30">
    <property type="entry name" value="(Glycosyl)asparaginase"/>
    <property type="match status" value="1"/>
</dbReference>
<dbReference type="CDD" id="cd04702">
    <property type="entry name" value="ASRGL1_like"/>
    <property type="match status" value="1"/>
</dbReference>
<dbReference type="GO" id="GO:0004067">
    <property type="term" value="F:asparaginase activity"/>
    <property type="evidence" value="ECO:0007669"/>
    <property type="project" value="UniProtKB-EC"/>
</dbReference>
<dbReference type="Proteomes" id="UP000593565">
    <property type="component" value="Unassembled WGS sequence"/>
</dbReference>
<feature type="site" description="Cleavage; by autolysis" evidence="16">
    <location>
        <begin position="169"/>
        <end position="170"/>
    </location>
</feature>
<evidence type="ECO:0000256" key="7">
    <source>
        <dbReference type="ARBA" id="ARBA00022801"/>
    </source>
</evidence>
<evidence type="ECO:0000256" key="12">
    <source>
        <dbReference type="ARBA" id="ARBA00030667"/>
    </source>
</evidence>
<dbReference type="SUPFAM" id="SSF56235">
    <property type="entry name" value="N-terminal nucleophile aminohydrolases (Ntn hydrolases)"/>
    <property type="match status" value="1"/>
</dbReference>
<evidence type="ECO:0000256" key="9">
    <source>
        <dbReference type="ARBA" id="ARBA00029701"/>
    </source>
</evidence>
<evidence type="ECO:0000256" key="5">
    <source>
        <dbReference type="ARBA" id="ARBA00022280"/>
    </source>
</evidence>
<evidence type="ECO:0000256" key="15">
    <source>
        <dbReference type="PIRSR" id="PIRSR600246-2"/>
    </source>
</evidence>
<evidence type="ECO:0000313" key="18">
    <source>
        <dbReference type="Proteomes" id="UP000593565"/>
    </source>
</evidence>
<dbReference type="Pfam" id="PF01112">
    <property type="entry name" value="Asparaginase_2"/>
    <property type="match status" value="1"/>
</dbReference>
<evidence type="ECO:0000256" key="10">
    <source>
        <dbReference type="ARBA" id="ARBA00029780"/>
    </source>
</evidence>
<comment type="caution">
    <text evidence="17">The sequence shown here is derived from an EMBL/GenBank/DDBJ whole genome shotgun (WGS) entry which is preliminary data.</text>
</comment>
<evidence type="ECO:0000256" key="2">
    <source>
        <dbReference type="ARBA" id="ARBA00010872"/>
    </source>
</evidence>
<evidence type="ECO:0000256" key="11">
    <source>
        <dbReference type="ARBA" id="ARBA00030414"/>
    </source>
</evidence>